<accession>A0ABR0M3T8</accession>
<reference evidence="1 2" key="1">
    <citation type="submission" date="2023-08" db="EMBL/GenBank/DDBJ databases">
        <title>Black Yeasts Isolated from many extreme environments.</title>
        <authorList>
            <person name="Coleine C."/>
            <person name="Stajich J.E."/>
            <person name="Selbmann L."/>
        </authorList>
    </citation>
    <scope>NUCLEOTIDE SEQUENCE [LARGE SCALE GENOMIC DNA]</scope>
    <source>
        <strain evidence="1 2">CCFEE 536</strain>
    </source>
</reference>
<protein>
    <submittedName>
        <fullName evidence="1">Uncharacterized protein</fullName>
    </submittedName>
</protein>
<keyword evidence="2" id="KW-1185">Reference proteome</keyword>
<evidence type="ECO:0000313" key="2">
    <source>
        <dbReference type="Proteomes" id="UP001357485"/>
    </source>
</evidence>
<feature type="non-terminal residue" evidence="1">
    <location>
        <position position="85"/>
    </location>
</feature>
<proteinExistence type="predicted"/>
<organism evidence="1 2">
    <name type="scientific">Cryomyces antarcticus</name>
    <dbReference type="NCBI Taxonomy" id="329879"/>
    <lineage>
        <taxon>Eukaryota</taxon>
        <taxon>Fungi</taxon>
        <taxon>Dikarya</taxon>
        <taxon>Ascomycota</taxon>
        <taxon>Pezizomycotina</taxon>
        <taxon>Dothideomycetes</taxon>
        <taxon>Dothideomycetes incertae sedis</taxon>
        <taxon>Cryomyces</taxon>
    </lineage>
</organism>
<name>A0ABR0M3T8_9PEZI</name>
<dbReference type="EMBL" id="JAVRRA010001726">
    <property type="protein sequence ID" value="KAK5279325.1"/>
    <property type="molecule type" value="Genomic_DNA"/>
</dbReference>
<evidence type="ECO:0000313" key="1">
    <source>
        <dbReference type="EMBL" id="KAK5279325.1"/>
    </source>
</evidence>
<sequence>MLKSDILDRRGRSVVAEEVVDGASPSLCIEGSTLDRERVHRDFLVASVMDVWIGGRPTIFLRLPNPNDRSPTSMALVTYGTLFMG</sequence>
<dbReference type="Proteomes" id="UP001357485">
    <property type="component" value="Unassembled WGS sequence"/>
</dbReference>
<comment type="caution">
    <text evidence="1">The sequence shown here is derived from an EMBL/GenBank/DDBJ whole genome shotgun (WGS) entry which is preliminary data.</text>
</comment>
<gene>
    <name evidence="1" type="ORF">LTR16_007784</name>
</gene>